<proteinExistence type="predicted"/>
<dbReference type="Gene3D" id="3.40.50.10540">
    <property type="entry name" value="Crotonobetainyl-coa:carnitine coa-transferase, domain 1"/>
    <property type="match status" value="1"/>
</dbReference>
<dbReference type="InterPro" id="IPR003673">
    <property type="entry name" value="CoA-Trfase_fam_III"/>
</dbReference>
<reference evidence="2" key="1">
    <citation type="submission" date="2019-06" db="EMBL/GenBank/DDBJ databases">
        <authorList>
            <person name="Murdoch R.W."/>
            <person name="Fathepure B."/>
        </authorList>
    </citation>
    <scope>NUCLEOTIDE SEQUENCE</scope>
</reference>
<evidence type="ECO:0000313" key="2">
    <source>
        <dbReference type="EMBL" id="QEA07503.1"/>
    </source>
</evidence>
<dbReference type="EMBL" id="MN079265">
    <property type="protein sequence ID" value="QEA07503.1"/>
    <property type="molecule type" value="Genomic_DNA"/>
</dbReference>
<sequence>MTEQVTGALTGIRVLDLSRVLAGPWCGQLLADLGAEVIKVERPGTGDDTRGWGPPFLADAAGTPTRESAYYLCANRGKRSLAVDLADPQGQALVRDLAARSDVVIENFKVGGLARYGLDYDSLAAASPGIVYCSITGFGQDGPYASRPGYDVLIQAMGGLMSLTGQPEGSPGAEPMKTGVAVADLFTGVYASTAILAALRHRDRTGEGQYIDMALLDVQVSMLANQASNYLVGETVPRRAGNAHPNIVPYQVFATADGHMVLAVGNDGQFRRFCDVAGLAGYADDPAFATNTARVAHRGELVPVIAERLARGATAEWVSALQAAGVPCGPINTMDAVFADPQVRHRGMQVRVPHEAGGHVDLVRCPIRMSATPPRTAAAPPQLGEHTRAVLADELGLDDAAIARLVEAGIVQG</sequence>
<dbReference type="GO" id="GO:0008410">
    <property type="term" value="F:CoA-transferase activity"/>
    <property type="evidence" value="ECO:0007669"/>
    <property type="project" value="TreeGrafter"/>
</dbReference>
<dbReference type="AlphaFoldDB" id="A0A5B8RHM1"/>
<organism evidence="2">
    <name type="scientific">uncultured organism</name>
    <dbReference type="NCBI Taxonomy" id="155900"/>
    <lineage>
        <taxon>unclassified sequences</taxon>
        <taxon>environmental samples</taxon>
    </lineage>
</organism>
<accession>A0A5B8RHM1</accession>
<dbReference type="InterPro" id="IPR023606">
    <property type="entry name" value="CoA-Trfase_III_dom_1_sf"/>
</dbReference>
<evidence type="ECO:0000256" key="1">
    <source>
        <dbReference type="ARBA" id="ARBA00022679"/>
    </source>
</evidence>
<keyword evidence="1 2" id="KW-0808">Transferase</keyword>
<gene>
    <name evidence="2" type="primary">uctC_3</name>
    <name evidence="2" type="ORF">KBTEX_03859</name>
</gene>
<dbReference type="PANTHER" id="PTHR48207">
    <property type="entry name" value="SUCCINATE--HYDROXYMETHYLGLUTARATE COA-TRANSFERASE"/>
    <property type="match status" value="1"/>
</dbReference>
<dbReference type="Pfam" id="PF02515">
    <property type="entry name" value="CoA_transf_3"/>
    <property type="match status" value="1"/>
</dbReference>
<dbReference type="PANTHER" id="PTHR48207:SF3">
    <property type="entry name" value="SUCCINATE--HYDROXYMETHYLGLUTARATE COA-TRANSFERASE"/>
    <property type="match status" value="1"/>
</dbReference>
<dbReference type="EC" id="2.8.3.19" evidence="2"/>
<protein>
    <submittedName>
        <fullName evidence="2">Acetyl-CoA:oxalate CoA-transferase</fullName>
        <ecNumber evidence="2">2.8.3.19</ecNumber>
    </submittedName>
</protein>
<dbReference type="Gene3D" id="3.30.1540.10">
    <property type="entry name" value="formyl-coa transferase, domain 3"/>
    <property type="match status" value="1"/>
</dbReference>
<dbReference type="SUPFAM" id="SSF89796">
    <property type="entry name" value="CoA-transferase family III (CaiB/BaiF)"/>
    <property type="match status" value="1"/>
</dbReference>
<dbReference type="InterPro" id="IPR050483">
    <property type="entry name" value="CoA-transferase_III_domain"/>
</dbReference>
<dbReference type="InterPro" id="IPR044855">
    <property type="entry name" value="CoA-Trfase_III_dom3_sf"/>
</dbReference>
<name>A0A5B8RHM1_9ZZZZ</name>